<keyword evidence="2" id="KW-1185">Reference proteome</keyword>
<sequence>MRHTGTALGEIVVEGDDNAGALSSWDRRMLDTLARPAGAALSTVRLTVELRQRKTELERLTAALRASRERLLTARATEQQRMRAEVATRVGTHVSAALAAVGDCRVAAPGESLLESPLATAAREAELALDELRNIARGIYPPTLAEVGLAASLESWLARARVDATLEVTADLGSLPVSGASGVGPEVAACLYFCAVTSLGHLARHRASAIRVGISARPCVVLSLEAHVAGSVGSETIELVTDRIEAFGGSVRSELGDNEFAVTATLPGSAGVPT</sequence>
<proteinExistence type="predicted"/>
<comment type="caution">
    <text evidence="1">The sequence shown here is derived from an EMBL/GenBank/DDBJ whole genome shotgun (WGS) entry which is preliminary data.</text>
</comment>
<evidence type="ECO:0000313" key="1">
    <source>
        <dbReference type="EMBL" id="MFC6704578.1"/>
    </source>
</evidence>
<organism evidence="1 2">
    <name type="scientific">Flexivirga alba</name>
    <dbReference type="NCBI Taxonomy" id="702742"/>
    <lineage>
        <taxon>Bacteria</taxon>
        <taxon>Bacillati</taxon>
        <taxon>Actinomycetota</taxon>
        <taxon>Actinomycetes</taxon>
        <taxon>Micrococcales</taxon>
        <taxon>Dermacoccaceae</taxon>
        <taxon>Flexivirga</taxon>
    </lineage>
</organism>
<evidence type="ECO:0008006" key="3">
    <source>
        <dbReference type="Google" id="ProtNLM"/>
    </source>
</evidence>
<name>A0ABW2ACF9_9MICO</name>
<reference evidence="2" key="1">
    <citation type="journal article" date="2019" name="Int. J. Syst. Evol. Microbiol.">
        <title>The Global Catalogue of Microorganisms (GCM) 10K type strain sequencing project: providing services to taxonomists for standard genome sequencing and annotation.</title>
        <authorList>
            <consortium name="The Broad Institute Genomics Platform"/>
            <consortium name="The Broad Institute Genome Sequencing Center for Infectious Disease"/>
            <person name="Wu L."/>
            <person name="Ma J."/>
        </authorList>
    </citation>
    <scope>NUCLEOTIDE SEQUENCE [LARGE SCALE GENOMIC DNA]</scope>
    <source>
        <strain evidence="2">CCUG 58127</strain>
    </source>
</reference>
<accession>A0ABW2ACF9</accession>
<dbReference type="RefSeq" id="WP_382398937.1">
    <property type="nucleotide sequence ID" value="NZ_JBHSWH010000001.1"/>
</dbReference>
<evidence type="ECO:0000313" key="2">
    <source>
        <dbReference type="Proteomes" id="UP001596298"/>
    </source>
</evidence>
<dbReference type="Proteomes" id="UP001596298">
    <property type="component" value="Unassembled WGS sequence"/>
</dbReference>
<dbReference type="EMBL" id="JBHSWH010000001">
    <property type="protein sequence ID" value="MFC6704578.1"/>
    <property type="molecule type" value="Genomic_DNA"/>
</dbReference>
<gene>
    <name evidence="1" type="ORF">ACFQDH_04665</name>
</gene>
<protein>
    <recommendedName>
        <fullName evidence="3">Signal transduction histidine kinase subgroup 3 dimerisation and phosphoacceptor domain-containing protein</fullName>
    </recommendedName>
</protein>